<reference evidence="12 13" key="1">
    <citation type="submission" date="2023-02" db="EMBL/GenBank/DDBJ databases">
        <title>Oceanobacillus kimchii IFOP_LL358 isolated form Alexandrium catenella lab strain.</title>
        <authorList>
            <person name="Gajardo G."/>
            <person name="Ueki S."/>
            <person name="Maruyama F."/>
        </authorList>
    </citation>
    <scope>NUCLEOTIDE SEQUENCE [LARGE SCALE GENOMIC DNA]</scope>
    <source>
        <strain evidence="12 13">IFOP_LL358</strain>
    </source>
</reference>
<keyword evidence="7 11" id="KW-0418">Kinase</keyword>
<evidence type="ECO:0000256" key="5">
    <source>
        <dbReference type="ARBA" id="ARBA00022723"/>
    </source>
</evidence>
<keyword evidence="5 11" id="KW-0479">Metal-binding</keyword>
<dbReference type="Gene3D" id="3.40.1190.20">
    <property type="match status" value="1"/>
</dbReference>
<accession>A0ABQ5TGZ5</accession>
<feature type="binding site" evidence="11">
    <location>
        <position position="39"/>
    </location>
    <ligand>
        <name>substrate</name>
    </ligand>
</feature>
<comment type="caution">
    <text evidence="12">The sequence shown here is derived from an EMBL/GenBank/DDBJ whole genome shotgun (WGS) entry which is preliminary data.</text>
</comment>
<evidence type="ECO:0000256" key="2">
    <source>
        <dbReference type="ARBA" id="ARBA00001946"/>
    </source>
</evidence>
<comment type="catalytic activity">
    <reaction evidence="1 11">
        <text>5-(2-hydroxyethyl)-4-methylthiazole + ATP = 4-methyl-5-(2-phosphooxyethyl)-thiazole + ADP + H(+)</text>
        <dbReference type="Rhea" id="RHEA:24212"/>
        <dbReference type="ChEBI" id="CHEBI:15378"/>
        <dbReference type="ChEBI" id="CHEBI:17957"/>
        <dbReference type="ChEBI" id="CHEBI:30616"/>
        <dbReference type="ChEBI" id="CHEBI:58296"/>
        <dbReference type="ChEBI" id="CHEBI:456216"/>
        <dbReference type="EC" id="2.7.1.50"/>
    </reaction>
</comment>
<evidence type="ECO:0000256" key="8">
    <source>
        <dbReference type="ARBA" id="ARBA00022840"/>
    </source>
</evidence>
<dbReference type="Proteomes" id="UP001275436">
    <property type="component" value="Unassembled WGS sequence"/>
</dbReference>
<dbReference type="PRINTS" id="PR01099">
    <property type="entry name" value="HYETHTZKNASE"/>
</dbReference>
<keyword evidence="4 11" id="KW-0808">Transferase</keyword>
<feature type="binding site" evidence="11">
    <location>
        <position position="115"/>
    </location>
    <ligand>
        <name>ATP</name>
        <dbReference type="ChEBI" id="CHEBI:30616"/>
    </ligand>
</feature>
<feature type="binding site" evidence="11">
    <location>
        <position position="187"/>
    </location>
    <ligand>
        <name>substrate</name>
    </ligand>
</feature>
<dbReference type="InterPro" id="IPR000417">
    <property type="entry name" value="Hyethyz_kinase"/>
</dbReference>
<dbReference type="NCBIfam" id="TIGR00694">
    <property type="entry name" value="thiM"/>
    <property type="match status" value="1"/>
</dbReference>
<dbReference type="PIRSF" id="PIRSF000513">
    <property type="entry name" value="Thz_kinase"/>
    <property type="match status" value="1"/>
</dbReference>
<dbReference type="NCBIfam" id="NF006830">
    <property type="entry name" value="PRK09355.1"/>
    <property type="match status" value="1"/>
</dbReference>
<keyword evidence="10 11" id="KW-0784">Thiamine biosynthesis</keyword>
<evidence type="ECO:0000256" key="11">
    <source>
        <dbReference type="HAMAP-Rule" id="MF_00228"/>
    </source>
</evidence>
<dbReference type="SUPFAM" id="SSF53613">
    <property type="entry name" value="Ribokinase-like"/>
    <property type="match status" value="1"/>
</dbReference>
<keyword evidence="13" id="KW-1185">Reference proteome</keyword>
<evidence type="ECO:0000256" key="1">
    <source>
        <dbReference type="ARBA" id="ARBA00001771"/>
    </source>
</evidence>
<evidence type="ECO:0000256" key="3">
    <source>
        <dbReference type="ARBA" id="ARBA00004868"/>
    </source>
</evidence>
<keyword evidence="6 11" id="KW-0547">Nucleotide-binding</keyword>
<keyword evidence="8 11" id="KW-0067">ATP-binding</keyword>
<evidence type="ECO:0000313" key="12">
    <source>
        <dbReference type="EMBL" id="GLO64991.1"/>
    </source>
</evidence>
<evidence type="ECO:0000256" key="4">
    <source>
        <dbReference type="ARBA" id="ARBA00022679"/>
    </source>
</evidence>
<sequence>MDTITKIKEDKPFIFNITNEVAINFAANGLIAIGASPAMSHTPREAKNYGEIADAVVLNLGTLTEERGEAMLKAGIAANENGVPVILDPIAVGGTDFRTEIIDDILTTVKLAVIRANAGEIAVLAGKLEKAKGPDSIIQENDPEIAKTVAKKYDTVVISTGKVDVVTDGERTALCKNGHEMLQNITASGCLLSSFVGPFVSVVDDFYKAGIYAVTSYGIAAELAMAKAAGPGTFIPALLDELYFLSDEKVEKYKQVQEL</sequence>
<dbReference type="CDD" id="cd01170">
    <property type="entry name" value="THZ_kinase"/>
    <property type="match status" value="1"/>
</dbReference>
<dbReference type="EMBL" id="BSKO01000001">
    <property type="protein sequence ID" value="GLO64991.1"/>
    <property type="molecule type" value="Genomic_DNA"/>
</dbReference>
<evidence type="ECO:0000313" key="13">
    <source>
        <dbReference type="Proteomes" id="UP001275436"/>
    </source>
</evidence>
<evidence type="ECO:0000256" key="9">
    <source>
        <dbReference type="ARBA" id="ARBA00022842"/>
    </source>
</evidence>
<proteinExistence type="inferred from homology"/>
<feature type="binding site" evidence="11">
    <location>
        <position position="160"/>
    </location>
    <ligand>
        <name>ATP</name>
        <dbReference type="ChEBI" id="CHEBI:30616"/>
    </ligand>
</feature>
<keyword evidence="9 11" id="KW-0460">Magnesium</keyword>
<comment type="cofactor">
    <cofactor evidence="2 11">
        <name>Mg(2+)</name>
        <dbReference type="ChEBI" id="CHEBI:18420"/>
    </cofactor>
</comment>
<evidence type="ECO:0000256" key="6">
    <source>
        <dbReference type="ARBA" id="ARBA00022741"/>
    </source>
</evidence>
<comment type="function">
    <text evidence="11">Catalyzes the phosphorylation of the hydroxyl group of 4-methyl-5-beta-hydroxyethylthiazole (THZ).</text>
</comment>
<organism evidence="12 13">
    <name type="scientific">Oceanobacillus kimchii</name>
    <dbReference type="NCBI Taxonomy" id="746691"/>
    <lineage>
        <taxon>Bacteria</taxon>
        <taxon>Bacillati</taxon>
        <taxon>Bacillota</taxon>
        <taxon>Bacilli</taxon>
        <taxon>Bacillales</taxon>
        <taxon>Bacillaceae</taxon>
        <taxon>Oceanobacillus</taxon>
    </lineage>
</organism>
<dbReference type="GO" id="GO:0016301">
    <property type="term" value="F:kinase activity"/>
    <property type="evidence" value="ECO:0007669"/>
    <property type="project" value="UniProtKB-KW"/>
</dbReference>
<comment type="similarity">
    <text evidence="11">Belongs to the Thz kinase family.</text>
</comment>
<dbReference type="RefSeq" id="WP_069686449.1">
    <property type="nucleotide sequence ID" value="NZ_BSKO01000001.1"/>
</dbReference>
<gene>
    <name evidence="12" type="primary">thiM_2</name>
    <name evidence="11" type="synonym">thiM</name>
    <name evidence="12" type="ORF">MACH08_07750</name>
</gene>
<evidence type="ECO:0000256" key="7">
    <source>
        <dbReference type="ARBA" id="ARBA00022777"/>
    </source>
</evidence>
<comment type="pathway">
    <text evidence="3 11">Cofactor biosynthesis; thiamine diphosphate biosynthesis; 4-methyl-5-(2-phosphoethyl)-thiazole from 5-(2-hydroxyethyl)-4-methylthiazole: step 1/1.</text>
</comment>
<protein>
    <recommendedName>
        <fullName evidence="11">Hydroxyethylthiazole kinase</fullName>
        <ecNumber evidence="11">2.7.1.50</ecNumber>
    </recommendedName>
    <alternativeName>
        <fullName evidence="11">4-methyl-5-beta-hydroxyethylthiazole kinase</fullName>
        <shortName evidence="11">TH kinase</shortName>
        <shortName evidence="11">Thz kinase</shortName>
    </alternativeName>
</protein>
<dbReference type="Pfam" id="PF02110">
    <property type="entry name" value="HK"/>
    <property type="match status" value="1"/>
</dbReference>
<dbReference type="EC" id="2.7.1.50" evidence="11"/>
<dbReference type="InterPro" id="IPR029056">
    <property type="entry name" value="Ribokinase-like"/>
</dbReference>
<evidence type="ECO:0000256" key="10">
    <source>
        <dbReference type="ARBA" id="ARBA00022977"/>
    </source>
</evidence>
<name>A0ABQ5TGZ5_9BACI</name>
<dbReference type="HAMAP" id="MF_00228">
    <property type="entry name" value="Thz_kinase"/>
    <property type="match status" value="1"/>
</dbReference>